<sequence>MKELRNISPRRVCLADSMLKLIGLGLSADLITLRSLLELMKCKRILIDSYTSMWFPSLDSLIDILRKLSKHCVKVYRESLEGKAINEIIAMSREEDVCIAVAGDPLIATTHSSLIVEAFKQGVEVEVIPSTSILSIAISLSCLQAYRFGKCVTLVKPRNGIVFEYPIYVIEENRNRNLHTILLLDLDVAQGYYMTPKEAANLLVKLQERLGKRVLDYDDYLIILGAIGSEYGSIQVLKLYELIEGEERYNTPPYTLIIPAKKLHPMEEECIEMLRLRKLYFRPRISMTDIYKVIRVLSSDYE</sequence>
<feature type="binding site" evidence="6">
    <location>
        <position position="184"/>
    </location>
    <ligand>
        <name>S-adenosyl-L-methionine</name>
        <dbReference type="ChEBI" id="CHEBI:59789"/>
    </ligand>
</feature>
<dbReference type="InterPro" id="IPR004551">
    <property type="entry name" value="Dphthn_synthase"/>
</dbReference>
<protein>
    <submittedName>
        <fullName evidence="8">Diphthine synthase</fullName>
        <ecNumber evidence="8">2.1.1.98</ecNumber>
    </submittedName>
</protein>
<evidence type="ECO:0000256" key="6">
    <source>
        <dbReference type="PIRSR" id="PIRSR036432-1"/>
    </source>
</evidence>
<evidence type="ECO:0000313" key="8">
    <source>
        <dbReference type="EMBL" id="HIP56799.1"/>
    </source>
</evidence>
<comment type="similarity">
    <text evidence="2">Belongs to the diphthine synthase family.</text>
</comment>
<dbReference type="UniPathway" id="UPA00559"/>
<proteinExistence type="inferred from homology"/>
<dbReference type="EC" id="2.1.1.98" evidence="8"/>
<keyword evidence="4 8" id="KW-0808">Transferase</keyword>
<organism evidence="8 9">
    <name type="scientific">Ignisphaera aggregans</name>
    <dbReference type="NCBI Taxonomy" id="334771"/>
    <lineage>
        <taxon>Archaea</taxon>
        <taxon>Thermoproteota</taxon>
        <taxon>Thermoprotei</taxon>
        <taxon>Desulfurococcales</taxon>
        <taxon>Desulfurococcaceae</taxon>
        <taxon>Ignisphaera</taxon>
    </lineage>
</organism>
<dbReference type="InterPro" id="IPR035996">
    <property type="entry name" value="4pyrrol_Methylase_sf"/>
</dbReference>
<name>A0A833DUD0_9CREN</name>
<feature type="binding site" evidence="6">
    <location>
        <position position="107"/>
    </location>
    <ligand>
        <name>S-adenosyl-L-methionine</name>
        <dbReference type="ChEBI" id="CHEBI:59789"/>
    </ligand>
</feature>
<dbReference type="PANTHER" id="PTHR10882">
    <property type="entry name" value="DIPHTHINE SYNTHASE"/>
    <property type="match status" value="1"/>
</dbReference>
<keyword evidence="5 6" id="KW-0949">S-adenosyl-L-methionine</keyword>
<dbReference type="Proteomes" id="UP000605805">
    <property type="component" value="Unassembled WGS sequence"/>
</dbReference>
<dbReference type="GO" id="GO:0004164">
    <property type="term" value="F:diphthine synthase activity"/>
    <property type="evidence" value="ECO:0007669"/>
    <property type="project" value="UniProtKB-EC"/>
</dbReference>
<dbReference type="Gene3D" id="3.40.1010.10">
    <property type="entry name" value="Cobalt-precorrin-4 Transmethylase, Domain 1"/>
    <property type="match status" value="1"/>
</dbReference>
<dbReference type="InterPro" id="IPR014776">
    <property type="entry name" value="4pyrrole_Mease_sub2"/>
</dbReference>
<feature type="binding site" evidence="6">
    <location>
        <position position="26"/>
    </location>
    <ligand>
        <name>S-adenosyl-L-methionine</name>
        <dbReference type="ChEBI" id="CHEBI:59789"/>
    </ligand>
</feature>
<dbReference type="SUPFAM" id="SSF53790">
    <property type="entry name" value="Tetrapyrrole methylase"/>
    <property type="match status" value="1"/>
</dbReference>
<reference evidence="8" key="1">
    <citation type="journal article" date="2020" name="ISME J.">
        <title>Gammaproteobacteria mediating utilization of methyl-, sulfur- and petroleum organic compounds in deep ocean hydrothermal plumes.</title>
        <authorList>
            <person name="Zhou Z."/>
            <person name="Liu Y."/>
            <person name="Pan J."/>
            <person name="Cron B.R."/>
            <person name="Toner B.M."/>
            <person name="Anantharaman K."/>
            <person name="Breier J.A."/>
            <person name="Dick G.J."/>
            <person name="Li M."/>
        </authorList>
    </citation>
    <scope>NUCLEOTIDE SEQUENCE</scope>
    <source>
        <strain evidence="8">SZUA-1435</strain>
    </source>
</reference>
<dbReference type="Gene3D" id="3.30.950.10">
    <property type="entry name" value="Methyltransferase, Cobalt-precorrin-4 Transmethylase, Domain 2"/>
    <property type="match status" value="1"/>
</dbReference>
<evidence type="ECO:0000256" key="5">
    <source>
        <dbReference type="ARBA" id="ARBA00022691"/>
    </source>
</evidence>
<feature type="domain" description="Tetrapyrrole methylase" evidence="7">
    <location>
        <begin position="19"/>
        <end position="158"/>
    </location>
</feature>
<dbReference type="AlphaFoldDB" id="A0A833DUD0"/>
<evidence type="ECO:0000256" key="2">
    <source>
        <dbReference type="ARBA" id="ARBA00006729"/>
    </source>
</evidence>
<gene>
    <name evidence="8" type="primary">dph5</name>
    <name evidence="8" type="ORF">EYH02_01835</name>
</gene>
<comment type="pathway">
    <text evidence="1">Protein modification; peptidyl-diphthamide biosynthesis.</text>
</comment>
<accession>A0A833DUD0</accession>
<evidence type="ECO:0000313" key="9">
    <source>
        <dbReference type="Proteomes" id="UP000605805"/>
    </source>
</evidence>
<comment type="caution">
    <text evidence="8">The sequence shown here is derived from an EMBL/GenBank/DDBJ whole genome shotgun (WGS) entry which is preliminary data.</text>
</comment>
<dbReference type="InterPro" id="IPR014777">
    <property type="entry name" value="4pyrrole_Mease_sub1"/>
</dbReference>
<dbReference type="CDD" id="cd11647">
    <property type="entry name" value="DHP5_DphB"/>
    <property type="match status" value="1"/>
</dbReference>
<evidence type="ECO:0000259" key="7">
    <source>
        <dbReference type="Pfam" id="PF00590"/>
    </source>
</evidence>
<feature type="binding site" evidence="6">
    <location>
        <position position="104"/>
    </location>
    <ligand>
        <name>S-adenosyl-L-methionine</name>
        <dbReference type="ChEBI" id="CHEBI:59789"/>
    </ligand>
</feature>
<evidence type="ECO:0000256" key="3">
    <source>
        <dbReference type="ARBA" id="ARBA00022603"/>
    </source>
</evidence>
<keyword evidence="3 8" id="KW-0489">Methyltransferase</keyword>
<dbReference type="PIRSF" id="PIRSF036432">
    <property type="entry name" value="Diphthine_synth"/>
    <property type="match status" value="1"/>
</dbReference>
<dbReference type="GO" id="GO:0032259">
    <property type="term" value="P:methylation"/>
    <property type="evidence" value="ECO:0007669"/>
    <property type="project" value="UniProtKB-KW"/>
</dbReference>
<dbReference type="PANTHER" id="PTHR10882:SF0">
    <property type="entry name" value="DIPHTHINE METHYL ESTER SYNTHASE"/>
    <property type="match status" value="1"/>
</dbReference>
<evidence type="ECO:0000256" key="4">
    <source>
        <dbReference type="ARBA" id="ARBA00022679"/>
    </source>
</evidence>
<dbReference type="NCBIfam" id="TIGR00522">
    <property type="entry name" value="dph5"/>
    <property type="match status" value="1"/>
</dbReference>
<evidence type="ECO:0000256" key="1">
    <source>
        <dbReference type="ARBA" id="ARBA00005156"/>
    </source>
</evidence>
<dbReference type="InterPro" id="IPR000878">
    <property type="entry name" value="4pyrrol_Mease"/>
</dbReference>
<dbReference type="Pfam" id="PF00590">
    <property type="entry name" value="TP_methylase"/>
    <property type="match status" value="1"/>
</dbReference>
<dbReference type="GO" id="GO:0017183">
    <property type="term" value="P:protein histidyl modification to diphthamide"/>
    <property type="evidence" value="ECO:0007669"/>
    <property type="project" value="UniProtKB-UniPathway"/>
</dbReference>
<feature type="binding site" evidence="6">
    <location>
        <begin position="132"/>
        <end position="133"/>
    </location>
    <ligand>
        <name>S-adenosyl-L-methionine</name>
        <dbReference type="ChEBI" id="CHEBI:59789"/>
    </ligand>
</feature>
<feature type="binding site" evidence="6">
    <location>
        <position position="254"/>
    </location>
    <ligand>
        <name>S-adenosyl-L-methionine</name>
        <dbReference type="ChEBI" id="CHEBI:59789"/>
    </ligand>
</feature>
<dbReference type="EMBL" id="DQTV01000038">
    <property type="protein sequence ID" value="HIP56799.1"/>
    <property type="molecule type" value="Genomic_DNA"/>
</dbReference>